<dbReference type="AlphaFoldDB" id="A0A0M9A5D1"/>
<sequence length="472" mass="54251">MQNAFNFKVKLNTIHKHSGHVKLTNKVKVSLFLSKKKWGIKISKSEMLKKGKKKQSEEKDFALKFFTSRKGKKKQSEEKDFARGQKGNNRGYPTLWYLRLRSRCSQIAVPEILDDIFIGTTKVINLQFLLRESTNLLHSKAFEQVNATSFYPRKKESFRGTTYIDVAENAHPGAASKYKGQGSKGIKNEQLARFFKFSSPDVPNSNEKTSYIFRGHCEEETSMFKFPGGHAGTLRGHAEKKKKQESGEERNGCKQKASMRCNHFWRNKRRKCVKILISKCIVRFIPKCQHPVAFFPEKSSFQKSRLADLSCNRFYTFYNYTNIAEYRTTLTDESRYSEENTDEFLEKLIRSDHFGSSRSEEVIHCSEFLPVVEELSLAACPIETKLGTLLSCGSCRSVEDQTALPTLPTEHLGDRDLRSPRQNQPSPVPTGAFEAHRDRLPATETQKHLKSINALLRSYDKNRKRERCDDAV</sequence>
<evidence type="ECO:0000256" key="1">
    <source>
        <dbReference type="SAM" id="MobiDB-lite"/>
    </source>
</evidence>
<feature type="compositionally biased region" description="Basic and acidic residues" evidence="1">
    <location>
        <begin position="242"/>
        <end position="252"/>
    </location>
</feature>
<protein>
    <submittedName>
        <fullName evidence="2">Uncharacterized protein</fullName>
    </submittedName>
</protein>
<proteinExistence type="predicted"/>
<feature type="region of interest" description="Disordered" evidence="1">
    <location>
        <begin position="228"/>
        <end position="252"/>
    </location>
</feature>
<organism evidence="2 3">
    <name type="scientific">Melipona quadrifasciata</name>
    <dbReference type="NCBI Taxonomy" id="166423"/>
    <lineage>
        <taxon>Eukaryota</taxon>
        <taxon>Metazoa</taxon>
        <taxon>Ecdysozoa</taxon>
        <taxon>Arthropoda</taxon>
        <taxon>Hexapoda</taxon>
        <taxon>Insecta</taxon>
        <taxon>Pterygota</taxon>
        <taxon>Neoptera</taxon>
        <taxon>Endopterygota</taxon>
        <taxon>Hymenoptera</taxon>
        <taxon>Apocrita</taxon>
        <taxon>Aculeata</taxon>
        <taxon>Apoidea</taxon>
        <taxon>Anthophila</taxon>
        <taxon>Apidae</taxon>
        <taxon>Melipona</taxon>
    </lineage>
</organism>
<accession>A0A0M9A5D1</accession>
<keyword evidence="3" id="KW-1185">Reference proteome</keyword>
<evidence type="ECO:0000313" key="2">
    <source>
        <dbReference type="EMBL" id="KOX77570.1"/>
    </source>
</evidence>
<gene>
    <name evidence="2" type="ORF">WN51_10996</name>
</gene>
<dbReference type="Proteomes" id="UP000053105">
    <property type="component" value="Unassembled WGS sequence"/>
</dbReference>
<evidence type="ECO:0000313" key="3">
    <source>
        <dbReference type="Proteomes" id="UP000053105"/>
    </source>
</evidence>
<dbReference type="EMBL" id="KQ435730">
    <property type="protein sequence ID" value="KOX77570.1"/>
    <property type="molecule type" value="Genomic_DNA"/>
</dbReference>
<name>A0A0M9A5D1_9HYME</name>
<feature type="region of interest" description="Disordered" evidence="1">
    <location>
        <begin position="406"/>
        <end position="435"/>
    </location>
</feature>
<reference evidence="2 3" key="1">
    <citation type="submission" date="2015-07" db="EMBL/GenBank/DDBJ databases">
        <title>The genome of Melipona quadrifasciata.</title>
        <authorList>
            <person name="Pan H."/>
            <person name="Kapheim K."/>
        </authorList>
    </citation>
    <scope>NUCLEOTIDE SEQUENCE [LARGE SCALE GENOMIC DNA]</scope>
    <source>
        <strain evidence="2">0111107301</strain>
        <tissue evidence="2">Whole body</tissue>
    </source>
</reference>